<evidence type="ECO:0000256" key="1">
    <source>
        <dbReference type="SAM" id="Phobius"/>
    </source>
</evidence>
<evidence type="ECO:0000313" key="2">
    <source>
        <dbReference type="EMBL" id="GGP03256.1"/>
    </source>
</evidence>
<dbReference type="RefSeq" id="WP_188617070.1">
    <property type="nucleotide sequence ID" value="NZ_BMLV01000002.1"/>
</dbReference>
<name>A0ABQ2NK06_9FLAO</name>
<organism evidence="2 3">
    <name type="scientific">Cloacibacterium rupense</name>
    <dbReference type="NCBI Taxonomy" id="517423"/>
    <lineage>
        <taxon>Bacteria</taxon>
        <taxon>Pseudomonadati</taxon>
        <taxon>Bacteroidota</taxon>
        <taxon>Flavobacteriia</taxon>
        <taxon>Flavobacteriales</taxon>
        <taxon>Weeksellaceae</taxon>
    </lineage>
</organism>
<keyword evidence="1" id="KW-0812">Transmembrane</keyword>
<comment type="caution">
    <text evidence="2">The sequence shown here is derived from an EMBL/GenBank/DDBJ whole genome shotgun (WGS) entry which is preliminary data.</text>
</comment>
<sequence>MIKVKINDIVVGSILLFFLGGIYYLANDSTKSTNAIINSRVKGLYRDRSNHGQGTILMSDGKKIPIRDDFYYKIKIGDSLVKEKGKLTLKVIRKDSIFNFNLDNDNATQ</sequence>
<keyword evidence="1" id="KW-0472">Membrane</keyword>
<protein>
    <submittedName>
        <fullName evidence="2">Uncharacterized protein</fullName>
    </submittedName>
</protein>
<dbReference type="Proteomes" id="UP000620064">
    <property type="component" value="Unassembled WGS sequence"/>
</dbReference>
<reference evidence="3" key="1">
    <citation type="journal article" date="2019" name="Int. J. Syst. Evol. Microbiol.">
        <title>The Global Catalogue of Microorganisms (GCM) 10K type strain sequencing project: providing services to taxonomists for standard genome sequencing and annotation.</title>
        <authorList>
            <consortium name="The Broad Institute Genomics Platform"/>
            <consortium name="The Broad Institute Genome Sequencing Center for Infectious Disease"/>
            <person name="Wu L."/>
            <person name="Ma J."/>
        </authorList>
    </citation>
    <scope>NUCLEOTIDE SEQUENCE [LARGE SCALE GENOMIC DNA]</scope>
    <source>
        <strain evidence="3">CGMCC 1.7656</strain>
    </source>
</reference>
<accession>A0ABQ2NK06</accession>
<dbReference type="EMBL" id="BMLV01000002">
    <property type="protein sequence ID" value="GGP03256.1"/>
    <property type="molecule type" value="Genomic_DNA"/>
</dbReference>
<feature type="transmembrane region" description="Helical" evidence="1">
    <location>
        <begin position="9"/>
        <end position="26"/>
    </location>
</feature>
<keyword evidence="1" id="KW-1133">Transmembrane helix</keyword>
<gene>
    <name evidence="2" type="ORF">GCM10010992_10930</name>
</gene>
<keyword evidence="3" id="KW-1185">Reference proteome</keyword>
<evidence type="ECO:0000313" key="3">
    <source>
        <dbReference type="Proteomes" id="UP000620064"/>
    </source>
</evidence>
<proteinExistence type="predicted"/>